<evidence type="ECO:0000256" key="11">
    <source>
        <dbReference type="ARBA" id="ARBA00023303"/>
    </source>
</evidence>
<dbReference type="PANTHER" id="PTHR11537:SF254">
    <property type="entry name" value="POTASSIUM VOLTAGE-GATED CHANNEL PROTEIN SHAB"/>
    <property type="match status" value="1"/>
</dbReference>
<keyword evidence="15" id="KW-1185">Reference proteome</keyword>
<evidence type="ECO:0000313" key="14">
    <source>
        <dbReference type="EMBL" id="MBE9397621.1"/>
    </source>
</evidence>
<evidence type="ECO:0000259" key="13">
    <source>
        <dbReference type="Pfam" id="PF00520"/>
    </source>
</evidence>
<dbReference type="GO" id="GO:0005249">
    <property type="term" value="F:voltage-gated potassium channel activity"/>
    <property type="evidence" value="ECO:0007669"/>
    <property type="project" value="InterPro"/>
</dbReference>
<keyword evidence="2" id="KW-0813">Transport</keyword>
<evidence type="ECO:0000256" key="1">
    <source>
        <dbReference type="ARBA" id="ARBA00004141"/>
    </source>
</evidence>
<keyword evidence="6" id="KW-0851">Voltage-gated channel</keyword>
<evidence type="ECO:0000256" key="7">
    <source>
        <dbReference type="ARBA" id="ARBA00022958"/>
    </source>
</evidence>
<dbReference type="Gene3D" id="1.20.120.350">
    <property type="entry name" value="Voltage-gated potassium channels. Chain C"/>
    <property type="match status" value="1"/>
</dbReference>
<feature type="transmembrane region" description="Helical" evidence="12">
    <location>
        <begin position="81"/>
        <end position="102"/>
    </location>
</feature>
<evidence type="ECO:0000256" key="10">
    <source>
        <dbReference type="ARBA" id="ARBA00023136"/>
    </source>
</evidence>
<comment type="caution">
    <text evidence="14">The sequence shown here is derived from an EMBL/GenBank/DDBJ whole genome shotgun (WGS) entry which is preliminary data.</text>
</comment>
<keyword evidence="4 12" id="KW-0812">Transmembrane</keyword>
<sequence>MDVKSKLSNTQKRNVLDKPIFSWVITGLILYSMVCFSIETLPDLSDDTRLFLGYSEVVVVVIFTLEYLYRFFFARSRIKFVFSFYGLVDLLAILPFYLAFAVDMRTLRLVRLLRVARLLKLTRYNSAIYRFSRALYIAKEELVIFTLGSFVMLYLAAVGIYHFEHHVQPEVFRSIFDCLWWAVATLTTVGYGDIYPITTGGRLFTFAILMVGLGLVAVPTGIVASALSSIRLEQGEARKSINTEEVSQDGS</sequence>
<accession>A0A8J7KA60</accession>
<feature type="transmembrane region" description="Helical" evidence="12">
    <location>
        <begin position="51"/>
        <end position="69"/>
    </location>
</feature>
<evidence type="ECO:0000256" key="9">
    <source>
        <dbReference type="ARBA" id="ARBA00023065"/>
    </source>
</evidence>
<feature type="transmembrane region" description="Helical" evidence="12">
    <location>
        <begin position="20"/>
        <end position="39"/>
    </location>
</feature>
<dbReference type="GO" id="GO:0008076">
    <property type="term" value="C:voltage-gated potassium channel complex"/>
    <property type="evidence" value="ECO:0007669"/>
    <property type="project" value="InterPro"/>
</dbReference>
<evidence type="ECO:0000256" key="5">
    <source>
        <dbReference type="ARBA" id="ARBA00022826"/>
    </source>
</evidence>
<dbReference type="RefSeq" id="WP_193953177.1">
    <property type="nucleotide sequence ID" value="NZ_JADEYS010000009.1"/>
</dbReference>
<dbReference type="PRINTS" id="PR00169">
    <property type="entry name" value="KCHANNEL"/>
</dbReference>
<feature type="domain" description="Ion transport" evidence="13">
    <location>
        <begin position="19"/>
        <end position="233"/>
    </location>
</feature>
<reference evidence="14" key="1">
    <citation type="submission" date="2020-10" db="EMBL/GenBank/DDBJ databases">
        <title>Bacterium isolated from coastal waters sediment.</title>
        <authorList>
            <person name="Chen R.-J."/>
            <person name="Lu D.-C."/>
            <person name="Zhu K.-L."/>
            <person name="Du Z.-J."/>
        </authorList>
    </citation>
    <scope>NUCLEOTIDE SEQUENCE</scope>
    <source>
        <strain evidence="14">N1Y112</strain>
    </source>
</reference>
<feature type="transmembrane region" description="Helical" evidence="12">
    <location>
        <begin position="203"/>
        <end position="230"/>
    </location>
</feature>
<feature type="transmembrane region" description="Helical" evidence="12">
    <location>
        <begin position="142"/>
        <end position="163"/>
    </location>
</feature>
<keyword evidence="8 12" id="KW-1133">Transmembrane helix</keyword>
<evidence type="ECO:0000256" key="4">
    <source>
        <dbReference type="ARBA" id="ARBA00022692"/>
    </source>
</evidence>
<dbReference type="SUPFAM" id="SSF81324">
    <property type="entry name" value="Voltage-gated potassium channels"/>
    <property type="match status" value="1"/>
</dbReference>
<keyword evidence="3" id="KW-0633">Potassium transport</keyword>
<comment type="subcellular location">
    <subcellularLocation>
        <location evidence="1">Membrane</location>
        <topology evidence="1">Multi-pass membrane protein</topology>
    </subcellularLocation>
</comment>
<dbReference type="Gene3D" id="1.10.287.70">
    <property type="match status" value="1"/>
</dbReference>
<evidence type="ECO:0000256" key="3">
    <source>
        <dbReference type="ARBA" id="ARBA00022538"/>
    </source>
</evidence>
<keyword evidence="7" id="KW-0630">Potassium</keyword>
<dbReference type="Proteomes" id="UP000640333">
    <property type="component" value="Unassembled WGS sequence"/>
</dbReference>
<protein>
    <submittedName>
        <fullName evidence="14">Ion transporter</fullName>
    </submittedName>
</protein>
<evidence type="ECO:0000256" key="8">
    <source>
        <dbReference type="ARBA" id="ARBA00022989"/>
    </source>
</evidence>
<dbReference type="GO" id="GO:0001508">
    <property type="term" value="P:action potential"/>
    <property type="evidence" value="ECO:0007669"/>
    <property type="project" value="TreeGrafter"/>
</dbReference>
<keyword evidence="11" id="KW-0407">Ion channel</keyword>
<dbReference type="InterPro" id="IPR028325">
    <property type="entry name" value="VG_K_chnl"/>
</dbReference>
<evidence type="ECO:0000256" key="12">
    <source>
        <dbReference type="SAM" id="Phobius"/>
    </source>
</evidence>
<name>A0A8J7KA60_9GAMM</name>
<keyword evidence="5" id="KW-0631">Potassium channel</keyword>
<keyword evidence="10 12" id="KW-0472">Membrane</keyword>
<feature type="transmembrane region" description="Helical" evidence="12">
    <location>
        <begin position="175"/>
        <end position="197"/>
    </location>
</feature>
<dbReference type="PANTHER" id="PTHR11537">
    <property type="entry name" value="VOLTAGE-GATED POTASSIUM CHANNEL"/>
    <property type="match status" value="1"/>
</dbReference>
<gene>
    <name evidence="14" type="ORF">IOQ59_10150</name>
</gene>
<evidence type="ECO:0000256" key="6">
    <source>
        <dbReference type="ARBA" id="ARBA00022882"/>
    </source>
</evidence>
<dbReference type="InterPro" id="IPR027359">
    <property type="entry name" value="Volt_channel_dom_sf"/>
</dbReference>
<dbReference type="AlphaFoldDB" id="A0A8J7KA60"/>
<evidence type="ECO:0000313" key="15">
    <source>
        <dbReference type="Proteomes" id="UP000640333"/>
    </source>
</evidence>
<evidence type="ECO:0000256" key="2">
    <source>
        <dbReference type="ARBA" id="ARBA00022448"/>
    </source>
</evidence>
<dbReference type="EMBL" id="JADEYS010000009">
    <property type="protein sequence ID" value="MBE9397621.1"/>
    <property type="molecule type" value="Genomic_DNA"/>
</dbReference>
<dbReference type="InterPro" id="IPR005821">
    <property type="entry name" value="Ion_trans_dom"/>
</dbReference>
<keyword evidence="9" id="KW-0406">Ion transport</keyword>
<proteinExistence type="predicted"/>
<dbReference type="Pfam" id="PF00520">
    <property type="entry name" value="Ion_trans"/>
    <property type="match status" value="1"/>
</dbReference>
<organism evidence="14 15">
    <name type="scientific">Pontibacterium sinense</name>
    <dbReference type="NCBI Taxonomy" id="2781979"/>
    <lineage>
        <taxon>Bacteria</taxon>
        <taxon>Pseudomonadati</taxon>
        <taxon>Pseudomonadota</taxon>
        <taxon>Gammaproteobacteria</taxon>
        <taxon>Oceanospirillales</taxon>
        <taxon>Oceanospirillaceae</taxon>
        <taxon>Pontibacterium</taxon>
    </lineage>
</organism>